<evidence type="ECO:0000313" key="1">
    <source>
        <dbReference type="EMBL" id="NID16996.1"/>
    </source>
</evidence>
<dbReference type="AlphaFoldDB" id="A0A7X5TQW9"/>
<proteinExistence type="predicted"/>
<protein>
    <submittedName>
        <fullName evidence="1">Uncharacterized protein</fullName>
    </submittedName>
</protein>
<evidence type="ECO:0000313" key="2">
    <source>
        <dbReference type="Proteomes" id="UP000518878"/>
    </source>
</evidence>
<name>A0A7X5TQW9_9GAMM</name>
<dbReference type="Proteomes" id="UP000518878">
    <property type="component" value="Unassembled WGS sequence"/>
</dbReference>
<sequence length="49" mass="5402">MANRQGRRDDMSYFAPPFDRMPYGNTYTSSSAPPVVDRLAQAALAASLH</sequence>
<keyword evidence="2" id="KW-1185">Reference proteome</keyword>
<dbReference type="RefSeq" id="WP_166700796.1">
    <property type="nucleotide sequence ID" value="NZ_JAAQTL010000002.1"/>
</dbReference>
<dbReference type="EMBL" id="JAAQTL010000002">
    <property type="protein sequence ID" value="NID16996.1"/>
    <property type="molecule type" value="Genomic_DNA"/>
</dbReference>
<gene>
    <name evidence="1" type="ORF">HBF32_16085</name>
</gene>
<reference evidence="1 2" key="1">
    <citation type="journal article" date="2006" name="Int. J. Syst. Evol. Microbiol.">
        <title>Dyella yeojuensis sp. nov., isolated from greenhouse soil in Korea.</title>
        <authorList>
            <person name="Kim B.Y."/>
            <person name="Weon H.Y."/>
            <person name="Lee K.H."/>
            <person name="Seok S.J."/>
            <person name="Kwon S.W."/>
            <person name="Go S.J."/>
            <person name="Stackebrandt E."/>
        </authorList>
    </citation>
    <scope>NUCLEOTIDE SEQUENCE [LARGE SCALE GENOMIC DNA]</scope>
    <source>
        <strain evidence="1 2">DSM 17673</strain>
    </source>
</reference>
<organism evidence="1 2">
    <name type="scientific">Luteibacter yeojuensis</name>
    <dbReference type="NCBI Taxonomy" id="345309"/>
    <lineage>
        <taxon>Bacteria</taxon>
        <taxon>Pseudomonadati</taxon>
        <taxon>Pseudomonadota</taxon>
        <taxon>Gammaproteobacteria</taxon>
        <taxon>Lysobacterales</taxon>
        <taxon>Rhodanobacteraceae</taxon>
        <taxon>Luteibacter</taxon>
    </lineage>
</organism>
<comment type="caution">
    <text evidence="1">The sequence shown here is derived from an EMBL/GenBank/DDBJ whole genome shotgun (WGS) entry which is preliminary data.</text>
</comment>
<accession>A0A7X5TQW9</accession>